<evidence type="ECO:0000313" key="1">
    <source>
        <dbReference type="EMBL" id="MEK8029439.1"/>
    </source>
</evidence>
<dbReference type="Pfam" id="PF10096">
    <property type="entry name" value="DUF2334"/>
    <property type="match status" value="1"/>
</dbReference>
<dbReference type="SUPFAM" id="SSF88713">
    <property type="entry name" value="Glycoside hydrolase/deacetylase"/>
    <property type="match status" value="1"/>
</dbReference>
<dbReference type="InterPro" id="IPR018763">
    <property type="entry name" value="DUF2334"/>
</dbReference>
<name>A0ABU9BHL4_9BURK</name>
<dbReference type="InterPro" id="IPR011330">
    <property type="entry name" value="Glyco_hydro/deAcase_b/a-brl"/>
</dbReference>
<comment type="caution">
    <text evidence="1">The sequence shown here is derived from an EMBL/GenBank/DDBJ whole genome shotgun (WGS) entry which is preliminary data.</text>
</comment>
<sequence length="265" mass="29791">MDRCLSVVLHDVSPATWPACRRVMSEVRRVAQREGVALKLTLLVVPAMHGQPATPDFVRLLRRLAQHGHELALHGLTHQDDGPRASSWIDHVRRHWYTAGEGEFAALGHQEAAARIELGRRWASALGLPMRGFVAPAWLLSPSAWRAVQRAGFAYTCTLNRFMVLPGSQWLAARSVVFSTRAAWRRLASVAWNSALSWWLRPAPLLRLELHPSDADHSMVRRCWAGILAHALREGRRPVRLGDVAQELRRQRPFLHVAEGHESVG</sequence>
<keyword evidence="2" id="KW-1185">Reference proteome</keyword>
<evidence type="ECO:0000313" key="2">
    <source>
        <dbReference type="Proteomes" id="UP001371218"/>
    </source>
</evidence>
<accession>A0ABU9BHL4</accession>
<dbReference type="RefSeq" id="WP_341423776.1">
    <property type="nucleotide sequence ID" value="NZ_JBBUTG010000001.1"/>
</dbReference>
<reference evidence="1 2" key="1">
    <citation type="submission" date="2024-04" db="EMBL/GenBank/DDBJ databases">
        <title>Novel species of the genus Ideonella isolated from streams.</title>
        <authorList>
            <person name="Lu H."/>
        </authorList>
    </citation>
    <scope>NUCLEOTIDE SEQUENCE [LARGE SCALE GENOMIC DNA]</scope>
    <source>
        <strain evidence="1 2">DXS29W</strain>
    </source>
</reference>
<proteinExistence type="predicted"/>
<dbReference type="EMBL" id="JBBUTG010000001">
    <property type="protein sequence ID" value="MEK8029439.1"/>
    <property type="molecule type" value="Genomic_DNA"/>
</dbReference>
<dbReference type="Proteomes" id="UP001371218">
    <property type="component" value="Unassembled WGS sequence"/>
</dbReference>
<organism evidence="1 2">
    <name type="scientific">Ideonella lacteola</name>
    <dbReference type="NCBI Taxonomy" id="2984193"/>
    <lineage>
        <taxon>Bacteria</taxon>
        <taxon>Pseudomonadati</taxon>
        <taxon>Pseudomonadota</taxon>
        <taxon>Betaproteobacteria</taxon>
        <taxon>Burkholderiales</taxon>
        <taxon>Sphaerotilaceae</taxon>
        <taxon>Ideonella</taxon>
    </lineage>
</organism>
<protein>
    <submittedName>
        <fullName evidence="1">Polysaccharide deacetylase family protein</fullName>
    </submittedName>
</protein>
<gene>
    <name evidence="1" type="ORF">AACH06_01285</name>
</gene>
<dbReference type="CDD" id="cd11374">
    <property type="entry name" value="CE4_u10"/>
    <property type="match status" value="1"/>
</dbReference>
<dbReference type="Gene3D" id="3.20.20.370">
    <property type="entry name" value="Glycoside hydrolase/deacetylase"/>
    <property type="match status" value="1"/>
</dbReference>